<reference evidence="2" key="1">
    <citation type="submission" date="2021-04" db="EMBL/GenBank/DDBJ databases">
        <title>First draft genome resource for Brassicaceae pathogens Fusarium oxysporum f. sp. raphani and Fusarium oxysporum f. sp. rapae.</title>
        <authorList>
            <person name="Asai S."/>
        </authorList>
    </citation>
    <scope>NUCLEOTIDE SEQUENCE</scope>
    <source>
        <strain evidence="2">Tf1208</strain>
    </source>
</reference>
<evidence type="ECO:0000256" key="1">
    <source>
        <dbReference type="SAM" id="MobiDB-lite"/>
    </source>
</evidence>
<gene>
    <name evidence="2" type="ORF">Forpe1208_v014041</name>
</gene>
<proteinExistence type="predicted"/>
<evidence type="ECO:0000313" key="3">
    <source>
        <dbReference type="Proteomes" id="UP000694050"/>
    </source>
</evidence>
<name>A0A8J5NK87_FUSOX</name>
<feature type="compositionally biased region" description="Low complexity" evidence="1">
    <location>
        <begin position="11"/>
        <end position="21"/>
    </location>
</feature>
<protein>
    <submittedName>
        <fullName evidence="2">Uncharacterized protein</fullName>
    </submittedName>
</protein>
<dbReference type="Proteomes" id="UP000694050">
    <property type="component" value="Unassembled WGS sequence"/>
</dbReference>
<dbReference type="EMBL" id="JAELUQ010000011">
    <property type="protein sequence ID" value="KAG7406391.1"/>
    <property type="molecule type" value="Genomic_DNA"/>
</dbReference>
<feature type="compositionally biased region" description="Basic and acidic residues" evidence="1">
    <location>
        <begin position="1"/>
        <end position="10"/>
    </location>
</feature>
<dbReference type="AlphaFoldDB" id="A0A8J5NK87"/>
<comment type="caution">
    <text evidence="2">The sequence shown here is derived from an EMBL/GenBank/DDBJ whole genome shotgun (WGS) entry which is preliminary data.</text>
</comment>
<feature type="region of interest" description="Disordered" evidence="1">
    <location>
        <begin position="1"/>
        <end position="48"/>
    </location>
</feature>
<evidence type="ECO:0000313" key="2">
    <source>
        <dbReference type="EMBL" id="KAG7406391.1"/>
    </source>
</evidence>
<accession>A0A8J5NK87</accession>
<organism evidence="2 3">
    <name type="scientific">Fusarium oxysporum f. sp. rapae</name>
    <dbReference type="NCBI Taxonomy" id="485398"/>
    <lineage>
        <taxon>Eukaryota</taxon>
        <taxon>Fungi</taxon>
        <taxon>Dikarya</taxon>
        <taxon>Ascomycota</taxon>
        <taxon>Pezizomycotina</taxon>
        <taxon>Sordariomycetes</taxon>
        <taxon>Hypocreomycetidae</taxon>
        <taxon>Hypocreales</taxon>
        <taxon>Nectriaceae</taxon>
        <taxon>Fusarium</taxon>
        <taxon>Fusarium oxysporum species complex</taxon>
    </lineage>
</organism>
<sequence>MDKSTVKKSDISGTESSSTSSQRLQPKPVTRKRPAAEPLLQTPRKQPCHQLMAVSAKTDDGTQCPLTDRSLSSELKQYNDGMTDNFKIMTNELQTLASTNDANLAHEQLHSDRLKGQMHDVTTAAGSVTELKDSISTTKADMAARAAN</sequence>